<dbReference type="AlphaFoldDB" id="A0A8J5MRA7"/>
<keyword evidence="2" id="KW-1185">Reference proteome</keyword>
<gene>
    <name evidence="1" type="ORF">Hamer_G026557</name>
</gene>
<sequence>MRPVRVLMYSSKFRILMVVLVLLIVMQVFRSIYFPLRYESQMHVNVTTVGAMSSGFWAKWLSLKVPWAHSMPELSGNVNKFLNSASNNLITRTATGNEGKSFKAGVKMSKLFNNEKQTLMDLYKISDTCDTEKSAEQSNILLGGIKTSANVIGSGAGTQSKPLCPVTPPNLKGRLKV</sequence>
<name>A0A8J5MRA7_HOMAM</name>
<evidence type="ECO:0000313" key="1">
    <source>
        <dbReference type="EMBL" id="KAG7160714.1"/>
    </source>
</evidence>
<evidence type="ECO:0000313" key="2">
    <source>
        <dbReference type="Proteomes" id="UP000747542"/>
    </source>
</evidence>
<reference evidence="1" key="1">
    <citation type="journal article" date="2021" name="Sci. Adv.">
        <title>The American lobster genome reveals insights on longevity, neural, and immune adaptations.</title>
        <authorList>
            <person name="Polinski J.M."/>
            <person name="Zimin A.V."/>
            <person name="Clark K.F."/>
            <person name="Kohn A.B."/>
            <person name="Sadowski N."/>
            <person name="Timp W."/>
            <person name="Ptitsyn A."/>
            <person name="Khanna P."/>
            <person name="Romanova D.Y."/>
            <person name="Williams P."/>
            <person name="Greenwood S.J."/>
            <person name="Moroz L.L."/>
            <person name="Walt D.R."/>
            <person name="Bodnar A.G."/>
        </authorList>
    </citation>
    <scope>NUCLEOTIDE SEQUENCE</scope>
    <source>
        <strain evidence="1">GMGI-L3</strain>
    </source>
</reference>
<dbReference type="EMBL" id="JAHLQT010030967">
    <property type="protein sequence ID" value="KAG7160714.1"/>
    <property type="molecule type" value="Genomic_DNA"/>
</dbReference>
<proteinExistence type="predicted"/>
<accession>A0A8J5MRA7</accession>
<comment type="caution">
    <text evidence="1">The sequence shown here is derived from an EMBL/GenBank/DDBJ whole genome shotgun (WGS) entry which is preliminary data.</text>
</comment>
<dbReference type="Proteomes" id="UP000747542">
    <property type="component" value="Unassembled WGS sequence"/>
</dbReference>
<organism evidence="1 2">
    <name type="scientific">Homarus americanus</name>
    <name type="common">American lobster</name>
    <dbReference type="NCBI Taxonomy" id="6706"/>
    <lineage>
        <taxon>Eukaryota</taxon>
        <taxon>Metazoa</taxon>
        <taxon>Ecdysozoa</taxon>
        <taxon>Arthropoda</taxon>
        <taxon>Crustacea</taxon>
        <taxon>Multicrustacea</taxon>
        <taxon>Malacostraca</taxon>
        <taxon>Eumalacostraca</taxon>
        <taxon>Eucarida</taxon>
        <taxon>Decapoda</taxon>
        <taxon>Pleocyemata</taxon>
        <taxon>Astacidea</taxon>
        <taxon>Nephropoidea</taxon>
        <taxon>Nephropidae</taxon>
        <taxon>Homarus</taxon>
    </lineage>
</organism>
<protein>
    <submittedName>
        <fullName evidence="1">Uncharacterized protein</fullName>
    </submittedName>
</protein>